<feature type="chain" id="PRO_5002200515" evidence="2">
    <location>
        <begin position="32"/>
        <end position="325"/>
    </location>
</feature>
<evidence type="ECO:0000256" key="1">
    <source>
        <dbReference type="ARBA" id="ARBA00006987"/>
    </source>
</evidence>
<dbReference type="PIRSF" id="PIRSF017082">
    <property type="entry name" value="YflP"/>
    <property type="match status" value="1"/>
</dbReference>
<dbReference type="PANTHER" id="PTHR42928:SF5">
    <property type="entry name" value="BLR1237 PROTEIN"/>
    <property type="match status" value="1"/>
</dbReference>
<dbReference type="InterPro" id="IPR042100">
    <property type="entry name" value="Bug_dom1"/>
</dbReference>
<organism evidence="3 4">
    <name type="scientific">Bordetella bronchiseptica 253</name>
    <dbReference type="NCBI Taxonomy" id="568707"/>
    <lineage>
        <taxon>Bacteria</taxon>
        <taxon>Pseudomonadati</taxon>
        <taxon>Pseudomonadota</taxon>
        <taxon>Betaproteobacteria</taxon>
        <taxon>Burkholderiales</taxon>
        <taxon>Alcaligenaceae</taxon>
        <taxon>Bordetella</taxon>
    </lineage>
</organism>
<gene>
    <name evidence="3" type="ORF">BN112_2381</name>
</gene>
<dbReference type="InterPro" id="IPR005064">
    <property type="entry name" value="BUG"/>
</dbReference>
<feature type="signal peptide" evidence="2">
    <location>
        <begin position="1"/>
        <end position="31"/>
    </location>
</feature>
<dbReference type="HOGENOM" id="CLU_045683_0_1_4"/>
<keyword evidence="2" id="KW-0732">Signal</keyword>
<sequence>MTRRKTMIRFARIAPLLAGAALALAGGPAAAYPDRTVRIVVPFPPGTVTDLMARKYAEELSRQLRQTFVVENKPGAGGTVAAQHVLNSQADGYTVLFVSSAHAAAPALNPRLPYDTVKDFSGVALLGSTPTLVVTNPAAGIGTLDALLKQAKTRELTYGSAGIGSAAHLACEYFAAAAGIKPLHIPYKGSNEYVAEVRAGRIDFACPPVATPLPLLRAGELAGAAIMDAARSDLIPDTPTTGQAGLPGVEYGIWYGVLMRRGTPAPAVSALSAAIRKVNEQGDIAAPLRAQGVSLKYLPPAEFDDYIRQEVDKFQGIATRAGITE</sequence>
<dbReference type="PANTHER" id="PTHR42928">
    <property type="entry name" value="TRICARBOXYLATE-BINDING PROTEIN"/>
    <property type="match status" value="1"/>
</dbReference>
<dbReference type="EMBL" id="HE965806">
    <property type="protein sequence ID" value="CCJ54298.1"/>
    <property type="molecule type" value="Genomic_DNA"/>
</dbReference>
<comment type="similarity">
    <text evidence="1">Belongs to the UPF0065 (bug) family.</text>
</comment>
<dbReference type="OrthoDB" id="8648755at2"/>
<protein>
    <submittedName>
        <fullName evidence="3">Putative exported protein</fullName>
    </submittedName>
</protein>
<dbReference type="CDD" id="cd13578">
    <property type="entry name" value="PBP2_Bug27"/>
    <property type="match status" value="1"/>
</dbReference>
<name>A0A0C6P7L6_BORBO</name>
<dbReference type="SUPFAM" id="SSF53850">
    <property type="entry name" value="Periplasmic binding protein-like II"/>
    <property type="match status" value="1"/>
</dbReference>
<dbReference type="Proteomes" id="UP000007564">
    <property type="component" value="Chromosome"/>
</dbReference>
<evidence type="ECO:0000313" key="3">
    <source>
        <dbReference type="EMBL" id="CCJ54298.1"/>
    </source>
</evidence>
<proteinExistence type="inferred from homology"/>
<dbReference type="Pfam" id="PF03401">
    <property type="entry name" value="TctC"/>
    <property type="match status" value="1"/>
</dbReference>
<evidence type="ECO:0000256" key="2">
    <source>
        <dbReference type="SAM" id="SignalP"/>
    </source>
</evidence>
<evidence type="ECO:0000313" key="4">
    <source>
        <dbReference type="Proteomes" id="UP000007564"/>
    </source>
</evidence>
<accession>A0A0C6P7L6</accession>
<dbReference type="Gene3D" id="3.40.190.10">
    <property type="entry name" value="Periplasmic binding protein-like II"/>
    <property type="match status" value="1"/>
</dbReference>
<dbReference type="KEGG" id="bbh:BN112_2381"/>
<dbReference type="AlphaFoldDB" id="A0A0C6P7L6"/>
<reference evidence="3 4" key="1">
    <citation type="journal article" date="2012" name="BMC Genomics">
        <title>Comparative genomics of the classical Bordetella subspecies: the evolution and exchange of virulence-associated diversity amongst closely related pathogens.</title>
        <authorList>
            <person name="Park J."/>
            <person name="Zhang Y."/>
            <person name="Buboltz A.M."/>
            <person name="Zhang X."/>
            <person name="Schuster S.C."/>
            <person name="Ahuja U."/>
            <person name="Liu M."/>
            <person name="Miller J.F."/>
            <person name="Sebaihia M."/>
            <person name="Bentley S.D."/>
            <person name="Parkhill J."/>
            <person name="Harvill E.T."/>
        </authorList>
    </citation>
    <scope>NUCLEOTIDE SEQUENCE [LARGE SCALE GENOMIC DNA]</scope>
    <source>
        <strain evidence="3 4">253</strain>
    </source>
</reference>
<dbReference type="Gene3D" id="3.40.190.150">
    <property type="entry name" value="Bordetella uptake gene, domain 1"/>
    <property type="match status" value="1"/>
</dbReference>